<accession>A0A5M6ZCF4</accession>
<dbReference type="SUPFAM" id="SSF55729">
    <property type="entry name" value="Acyl-CoA N-acyltransferases (Nat)"/>
    <property type="match status" value="1"/>
</dbReference>
<dbReference type="PANTHER" id="PTHR43792:SF16">
    <property type="entry name" value="N-ACETYLTRANSFERASE DOMAIN-CONTAINING PROTEIN"/>
    <property type="match status" value="1"/>
</dbReference>
<protein>
    <submittedName>
        <fullName evidence="2">GNAT family N-acetyltransferase</fullName>
    </submittedName>
</protein>
<dbReference type="Proteomes" id="UP000325122">
    <property type="component" value="Unassembled WGS sequence"/>
</dbReference>
<dbReference type="InterPro" id="IPR051531">
    <property type="entry name" value="N-acetyltransferase"/>
</dbReference>
<reference evidence="2 3" key="1">
    <citation type="submission" date="2019-09" db="EMBL/GenBank/DDBJ databases">
        <authorList>
            <person name="Kevbrin V."/>
            <person name="Grouzdev D.S."/>
        </authorList>
    </citation>
    <scope>NUCLEOTIDE SEQUENCE [LARGE SCALE GENOMIC DNA]</scope>
    <source>
        <strain evidence="2 3">G-192</strain>
    </source>
</reference>
<dbReference type="AlphaFoldDB" id="A0A5M6ZCF4"/>
<comment type="caution">
    <text evidence="2">The sequence shown here is derived from an EMBL/GenBank/DDBJ whole genome shotgun (WGS) entry which is preliminary data.</text>
</comment>
<organism evidence="2 3">
    <name type="scientific">Alkalicaulis satelles</name>
    <dbReference type="NCBI Taxonomy" id="2609175"/>
    <lineage>
        <taxon>Bacteria</taxon>
        <taxon>Pseudomonadati</taxon>
        <taxon>Pseudomonadota</taxon>
        <taxon>Alphaproteobacteria</taxon>
        <taxon>Maricaulales</taxon>
        <taxon>Maricaulaceae</taxon>
        <taxon>Alkalicaulis</taxon>
    </lineage>
</organism>
<dbReference type="Pfam" id="PF13302">
    <property type="entry name" value="Acetyltransf_3"/>
    <property type="match status" value="1"/>
</dbReference>
<evidence type="ECO:0000313" key="3">
    <source>
        <dbReference type="Proteomes" id="UP000325122"/>
    </source>
</evidence>
<dbReference type="PANTHER" id="PTHR43792">
    <property type="entry name" value="GNAT FAMILY, PUTATIVE (AFU_ORTHOLOGUE AFUA_3G00765)-RELATED-RELATED"/>
    <property type="match status" value="1"/>
</dbReference>
<dbReference type="EMBL" id="VWOJ01000004">
    <property type="protein sequence ID" value="KAA5801574.1"/>
    <property type="molecule type" value="Genomic_DNA"/>
</dbReference>
<proteinExistence type="predicted"/>
<evidence type="ECO:0000259" key="1">
    <source>
        <dbReference type="PROSITE" id="PS51186"/>
    </source>
</evidence>
<dbReference type="InterPro" id="IPR016181">
    <property type="entry name" value="Acyl_CoA_acyltransferase"/>
</dbReference>
<keyword evidence="2" id="KW-0808">Transferase</keyword>
<name>A0A5M6ZCF4_9PROT</name>
<keyword evidence="3" id="KW-1185">Reference proteome</keyword>
<dbReference type="PROSITE" id="PS51186">
    <property type="entry name" value="GNAT"/>
    <property type="match status" value="1"/>
</dbReference>
<dbReference type="Gene3D" id="3.40.630.30">
    <property type="match status" value="1"/>
</dbReference>
<dbReference type="InterPro" id="IPR000182">
    <property type="entry name" value="GNAT_dom"/>
</dbReference>
<dbReference type="GO" id="GO:0016747">
    <property type="term" value="F:acyltransferase activity, transferring groups other than amino-acyl groups"/>
    <property type="evidence" value="ECO:0007669"/>
    <property type="project" value="InterPro"/>
</dbReference>
<sequence>MSKPSVTAALTPVLETPRLILRETRAEDFEACAALWGDARVVRHIGGRVSTPSESWGRMLRFPGLWALLGYGYWTMTERETGSFAGQVGLADFRRDLSVDISGIPEAGWVLSPRVHGRGYATEAMGAVLDWADRELDAPQTCCLIDPDNAASLNVARKLGYGGAQTAQLGDHATLVLWRGRKT</sequence>
<gene>
    <name evidence="2" type="ORF">F1654_11795</name>
</gene>
<evidence type="ECO:0000313" key="2">
    <source>
        <dbReference type="EMBL" id="KAA5801574.1"/>
    </source>
</evidence>
<feature type="domain" description="N-acetyltransferase" evidence="1">
    <location>
        <begin position="19"/>
        <end position="182"/>
    </location>
</feature>